<keyword evidence="1" id="KW-0732">Signal</keyword>
<dbReference type="EMBL" id="JAAAIM010000094">
    <property type="protein sequence ID" value="KAG0295162.1"/>
    <property type="molecule type" value="Genomic_DNA"/>
</dbReference>
<reference evidence="2 3" key="1">
    <citation type="journal article" date="2020" name="Fungal Divers.">
        <title>Resolving the Mortierellaceae phylogeny through synthesis of multi-gene phylogenetics and phylogenomics.</title>
        <authorList>
            <person name="Vandepol N."/>
            <person name="Liber J."/>
            <person name="Desiro A."/>
            <person name="Na H."/>
            <person name="Kennedy M."/>
            <person name="Barry K."/>
            <person name="Grigoriev I.V."/>
            <person name="Miller A.N."/>
            <person name="O'Donnell K."/>
            <person name="Stajich J.E."/>
            <person name="Bonito G."/>
        </authorList>
    </citation>
    <scope>NUCLEOTIDE SEQUENCE [LARGE SCALE GENOMIC DNA]</scope>
    <source>
        <strain evidence="2 3">AD045</strain>
    </source>
</reference>
<evidence type="ECO:0000313" key="3">
    <source>
        <dbReference type="Proteomes" id="UP001194696"/>
    </source>
</evidence>
<feature type="chain" id="PRO_5046537867" evidence="1">
    <location>
        <begin position="19"/>
        <end position="541"/>
    </location>
</feature>
<organism evidence="2 3">
    <name type="scientific">Linnemannia gamsii</name>
    <dbReference type="NCBI Taxonomy" id="64522"/>
    <lineage>
        <taxon>Eukaryota</taxon>
        <taxon>Fungi</taxon>
        <taxon>Fungi incertae sedis</taxon>
        <taxon>Mucoromycota</taxon>
        <taxon>Mortierellomycotina</taxon>
        <taxon>Mortierellomycetes</taxon>
        <taxon>Mortierellales</taxon>
        <taxon>Mortierellaceae</taxon>
        <taxon>Linnemannia</taxon>
    </lineage>
</organism>
<dbReference type="Pfam" id="PF08757">
    <property type="entry name" value="CotH"/>
    <property type="match status" value="1"/>
</dbReference>
<keyword evidence="3" id="KW-1185">Reference proteome</keyword>
<proteinExistence type="predicted"/>
<dbReference type="PANTHER" id="PTHR40050">
    <property type="entry name" value="INNER SPORE COAT PROTEIN H"/>
    <property type="match status" value="1"/>
</dbReference>
<sequence>MIILILLGLLAVVSSVFADVTFNVIGFPGAKDNSFAVEIDKKLYPLRTSKTAFPLWSAVVADASASSSYRYVELNNKGAVAKSENFLRSLGKEGASATLNEFFDRETTISRLPTVRQVYKDVRPKPSKAVDDSQIATINLTGDEAALDDMLAHPLVDRKLVAGFKFINANNVYTVDNVKLKVSGHASRKYNKVSMSIEFDITKGQTFFDRPAIKLRAERTDSTMIREKLYTDILASVGVPSTQGSYVRVYFNGKPLGFYLMIEDIEAPYLMNTVHHGEIKDVSALGSLFKINSGKSGTGRWADLRYQGARTADYDLGLYKNQFLGANPANEPMKQLIAFMKDLQEWNPASPGGIEYWNQRLDLQGFLRSMAVEYLTGAWDSFWWRSNNYFMYYNPQRKVWQFLPTDFDHTFTNGNRPGVETTYKDYGLSAPDEDKAAAPLVNKIIYKNKDTNREFENILLTITKGVFNSGVLDARIDGYVAQIEQDVAWDFSVDRSRRPGQDPGWTIAKFHKTIDDRNKSLKAWINGRDDSVLREIGRSNA</sequence>
<dbReference type="Proteomes" id="UP001194696">
    <property type="component" value="Unassembled WGS sequence"/>
</dbReference>
<comment type="caution">
    <text evidence="2">The sequence shown here is derived from an EMBL/GenBank/DDBJ whole genome shotgun (WGS) entry which is preliminary data.</text>
</comment>
<feature type="signal peptide" evidence="1">
    <location>
        <begin position="1"/>
        <end position="18"/>
    </location>
</feature>
<dbReference type="PANTHER" id="PTHR40050:SF1">
    <property type="entry name" value="INNER SPORE COAT PROTEIN H"/>
    <property type="match status" value="1"/>
</dbReference>
<accession>A0ABQ7KAM0</accession>
<evidence type="ECO:0000313" key="2">
    <source>
        <dbReference type="EMBL" id="KAG0295162.1"/>
    </source>
</evidence>
<evidence type="ECO:0000256" key="1">
    <source>
        <dbReference type="SAM" id="SignalP"/>
    </source>
</evidence>
<dbReference type="InterPro" id="IPR014867">
    <property type="entry name" value="Spore_coat_CotH_CotH2/3/7"/>
</dbReference>
<gene>
    <name evidence="2" type="ORF">BGZ96_012450</name>
</gene>
<name>A0ABQ7KAM0_9FUNG</name>
<protein>
    <submittedName>
        <fullName evidence="2">Uncharacterized protein</fullName>
    </submittedName>
</protein>